<dbReference type="Pfam" id="PF00582">
    <property type="entry name" value="Usp"/>
    <property type="match status" value="2"/>
</dbReference>
<protein>
    <recommendedName>
        <fullName evidence="2">UspA domain-containing protein</fullName>
    </recommendedName>
</protein>
<evidence type="ECO:0000259" key="2">
    <source>
        <dbReference type="Pfam" id="PF00582"/>
    </source>
</evidence>
<dbReference type="KEGG" id="cgy:CGLY_01560"/>
<evidence type="ECO:0000313" key="3">
    <source>
        <dbReference type="EMBL" id="AHW62760.1"/>
    </source>
</evidence>
<evidence type="ECO:0000256" key="1">
    <source>
        <dbReference type="ARBA" id="ARBA00008791"/>
    </source>
</evidence>
<dbReference type="PANTHER" id="PTHR46268">
    <property type="entry name" value="STRESS RESPONSE PROTEIN NHAX"/>
    <property type="match status" value="1"/>
</dbReference>
<dbReference type="InterPro" id="IPR014729">
    <property type="entry name" value="Rossmann-like_a/b/a_fold"/>
</dbReference>
<reference evidence="3 4" key="1">
    <citation type="journal article" date="2015" name="Int. J. Syst. Evol. Microbiol.">
        <title>Revisiting Corynebacterium glyciniphilum (ex Kubota et al., 1972) sp. nov., nom. rev., isolated from putrefied banana.</title>
        <authorList>
            <person name="Al-Dilaimi A."/>
            <person name="Bednarz H."/>
            <person name="Lomker A."/>
            <person name="Niehaus K."/>
            <person name="Kalinowski J."/>
            <person name="Ruckert C."/>
        </authorList>
    </citation>
    <scope>NUCLEOTIDE SEQUENCE [LARGE SCALE GENOMIC DNA]</scope>
    <source>
        <strain evidence="3">AJ 3170</strain>
    </source>
</reference>
<evidence type="ECO:0000313" key="4">
    <source>
        <dbReference type="Proteomes" id="UP000023703"/>
    </source>
</evidence>
<dbReference type="AlphaFoldDB" id="X5E5M2"/>
<sequence>MTTAHIIVGYSATSTGQDALRLGIAIARERDAHLYLVMVAPEDDAFTAAQPFDQSYGRIRDRQLQTWLDEAAMTVPDDVRCSTLLVPAQSAPEGLLAATRRLGAGLIVTGSRPGGLLRRHRLGTMASHLLHASHVPVALAPAGYDHPGPLGHVTAMFGPRRGVTDLIGEAIVTARNRGIPLRLVSLVTLDVADKAVPDDQSEITTDVLDDLETYATKRLAEDATELVESGRATTHIATGRDVPGAMAELTWHDDEIVLVASSRLASRGRMFLGSTATKMLRVAPVPVIVIPSGYSFHAPAPDPTEPVTEG</sequence>
<feature type="domain" description="UspA" evidence="2">
    <location>
        <begin position="5"/>
        <end position="140"/>
    </location>
</feature>
<comment type="similarity">
    <text evidence="1">Belongs to the universal stress protein A family.</text>
</comment>
<dbReference type="HOGENOM" id="CLU_049301_4_1_11"/>
<dbReference type="OrthoDB" id="5242641at2"/>
<dbReference type="eggNOG" id="COG0589">
    <property type="taxonomic scope" value="Bacteria"/>
</dbReference>
<dbReference type="EMBL" id="CP006842">
    <property type="protein sequence ID" value="AHW62760.1"/>
    <property type="molecule type" value="Genomic_DNA"/>
</dbReference>
<keyword evidence="4" id="KW-1185">Reference proteome</keyword>
<dbReference type="CDD" id="cd00293">
    <property type="entry name" value="USP-like"/>
    <property type="match status" value="2"/>
</dbReference>
<proteinExistence type="inferred from homology"/>
<dbReference type="RefSeq" id="WP_038545526.1">
    <property type="nucleotide sequence ID" value="NZ_CP006842.1"/>
</dbReference>
<dbReference type="SUPFAM" id="SSF52402">
    <property type="entry name" value="Adenine nucleotide alpha hydrolases-like"/>
    <property type="match status" value="2"/>
</dbReference>
<gene>
    <name evidence="3" type="ORF">CGLY_01560</name>
</gene>
<feature type="domain" description="UspA" evidence="2">
    <location>
        <begin position="167"/>
        <end position="291"/>
    </location>
</feature>
<name>X5E5M2_9CORY</name>
<dbReference type="Gene3D" id="3.40.50.620">
    <property type="entry name" value="HUPs"/>
    <property type="match status" value="2"/>
</dbReference>
<dbReference type="STRING" id="1404245.CGLY_01560"/>
<dbReference type="InterPro" id="IPR006016">
    <property type="entry name" value="UspA"/>
</dbReference>
<dbReference type="PANTHER" id="PTHR46268:SF6">
    <property type="entry name" value="UNIVERSAL STRESS PROTEIN UP12"/>
    <property type="match status" value="1"/>
</dbReference>
<accession>X5E5M2</accession>
<dbReference type="Proteomes" id="UP000023703">
    <property type="component" value="Chromosome"/>
</dbReference>
<organism evidence="3 4">
    <name type="scientific">Corynebacterium glyciniphilum AJ 3170</name>
    <dbReference type="NCBI Taxonomy" id="1404245"/>
    <lineage>
        <taxon>Bacteria</taxon>
        <taxon>Bacillati</taxon>
        <taxon>Actinomycetota</taxon>
        <taxon>Actinomycetes</taxon>
        <taxon>Mycobacteriales</taxon>
        <taxon>Corynebacteriaceae</taxon>
        <taxon>Corynebacterium</taxon>
    </lineage>
</organism>